<keyword evidence="4" id="KW-0131">Cell cycle</keyword>
<protein>
    <submittedName>
        <fullName evidence="5">SMC-Scp complex subunit ScpB</fullName>
    </submittedName>
</protein>
<gene>
    <name evidence="5" type="primary">scpB</name>
    <name evidence="5" type="ORF">DC083_09475</name>
</gene>
<comment type="caution">
    <text evidence="5">The sequence shown here is derived from an EMBL/GenBank/DDBJ whole genome shotgun (WGS) entry which is preliminary data.</text>
</comment>
<dbReference type="OrthoDB" id="9806226at2"/>
<dbReference type="PANTHER" id="PTHR34298">
    <property type="entry name" value="SEGREGATION AND CONDENSATION PROTEIN B"/>
    <property type="match status" value="1"/>
</dbReference>
<dbReference type="Pfam" id="PF04079">
    <property type="entry name" value="SMC_ScpB"/>
    <property type="match status" value="1"/>
</dbReference>
<evidence type="ECO:0000256" key="4">
    <source>
        <dbReference type="ARBA" id="ARBA00023306"/>
    </source>
</evidence>
<accession>A0A2U2ACY7</accession>
<dbReference type="GO" id="GO:0051304">
    <property type="term" value="P:chromosome separation"/>
    <property type="evidence" value="ECO:0007669"/>
    <property type="project" value="InterPro"/>
</dbReference>
<dbReference type="InterPro" id="IPR036390">
    <property type="entry name" value="WH_DNA-bd_sf"/>
</dbReference>
<keyword evidence="3" id="KW-0159">Chromosome partition</keyword>
<dbReference type="InterPro" id="IPR005234">
    <property type="entry name" value="ScpB_csome_segregation"/>
</dbReference>
<dbReference type="RefSeq" id="WP_109189956.1">
    <property type="nucleotide sequence ID" value="NZ_BMYA01000004.1"/>
</dbReference>
<organism evidence="5 6">
    <name type="scientific">Ignatzschineria ureiclastica</name>
    <dbReference type="NCBI Taxonomy" id="472582"/>
    <lineage>
        <taxon>Bacteria</taxon>
        <taxon>Pseudomonadati</taxon>
        <taxon>Pseudomonadota</taxon>
        <taxon>Gammaproteobacteria</taxon>
        <taxon>Cardiobacteriales</taxon>
        <taxon>Ignatzschineriaceae</taxon>
        <taxon>Ignatzschineria</taxon>
    </lineage>
</organism>
<dbReference type="PIRSF" id="PIRSF019345">
    <property type="entry name" value="ScpB"/>
    <property type="match status" value="1"/>
</dbReference>
<evidence type="ECO:0000256" key="3">
    <source>
        <dbReference type="ARBA" id="ARBA00022829"/>
    </source>
</evidence>
<dbReference type="GO" id="GO:0051301">
    <property type="term" value="P:cell division"/>
    <property type="evidence" value="ECO:0007669"/>
    <property type="project" value="UniProtKB-KW"/>
</dbReference>
<dbReference type="EMBL" id="QEWQ01000006">
    <property type="protein sequence ID" value="PWD80522.1"/>
    <property type="molecule type" value="Genomic_DNA"/>
</dbReference>
<evidence type="ECO:0000256" key="2">
    <source>
        <dbReference type="ARBA" id="ARBA00022618"/>
    </source>
</evidence>
<keyword evidence="6" id="KW-1185">Reference proteome</keyword>
<sequence length="201" mass="23064">MQEITEKREEQERSDESLKALLEAILMASEVPLSLREILSILESEAYGESDIIRALFELEHHYRQAKGGIELVEVASGWRFQVPERFAPWVGKLFEARQQRYSTAFFETIALIAYQQPVTRGDIEAVRGVAVNSNIIKTLEDREWIKVVGRKETPGRPILYGTTEQFLDDFNLKSLKELPPLPELETLFKELAGEEEDLVI</sequence>
<evidence type="ECO:0000256" key="1">
    <source>
        <dbReference type="ARBA" id="ARBA00022490"/>
    </source>
</evidence>
<keyword evidence="1" id="KW-0963">Cytoplasm</keyword>
<dbReference type="SUPFAM" id="SSF46785">
    <property type="entry name" value="Winged helix' DNA-binding domain"/>
    <property type="match status" value="2"/>
</dbReference>
<dbReference type="InterPro" id="IPR036388">
    <property type="entry name" value="WH-like_DNA-bd_sf"/>
</dbReference>
<dbReference type="Gene3D" id="1.10.10.10">
    <property type="entry name" value="Winged helix-like DNA-binding domain superfamily/Winged helix DNA-binding domain"/>
    <property type="match status" value="2"/>
</dbReference>
<keyword evidence="2" id="KW-0132">Cell division</keyword>
<proteinExistence type="predicted"/>
<dbReference type="Proteomes" id="UP000245020">
    <property type="component" value="Unassembled WGS sequence"/>
</dbReference>
<evidence type="ECO:0000313" key="5">
    <source>
        <dbReference type="EMBL" id="PWD80522.1"/>
    </source>
</evidence>
<dbReference type="AlphaFoldDB" id="A0A2U2ACY7"/>
<reference evidence="6" key="1">
    <citation type="submission" date="2018-05" db="EMBL/GenBank/DDBJ databases">
        <title>Ignatzschineria dubaiensis sp. nov., isolated from necrotic foot tissues of dromedaries (Camelus dromedarius) and associated maggots in Dubai, United Arab Emirates.</title>
        <authorList>
            <person name="Tsang C.C."/>
            <person name="Tang J.Y.M."/>
            <person name="Fong J.Y.H."/>
            <person name="Kinne J."/>
            <person name="Lee H.H."/>
            <person name="Joseph M."/>
            <person name="Jose S."/>
            <person name="Schuster R.K."/>
            <person name="Tang Y."/>
            <person name="Sivakumar S."/>
            <person name="Chen J.H.K."/>
            <person name="Teng J.L.L."/>
            <person name="Lau S.K.P."/>
            <person name="Wernery U."/>
            <person name="Woo P.C.Y."/>
        </authorList>
    </citation>
    <scope>NUCLEOTIDE SEQUENCE [LARGE SCALE GENOMIC DNA]</scope>
    <source>
        <strain evidence="6">KCTC 22644</strain>
    </source>
</reference>
<dbReference type="NCBIfam" id="TIGR00281">
    <property type="entry name" value="SMC-Scp complex subunit ScpB"/>
    <property type="match status" value="1"/>
</dbReference>
<dbReference type="PANTHER" id="PTHR34298:SF2">
    <property type="entry name" value="SEGREGATION AND CONDENSATION PROTEIN B"/>
    <property type="match status" value="1"/>
</dbReference>
<name>A0A2U2ACY7_9GAMM</name>
<evidence type="ECO:0000313" key="6">
    <source>
        <dbReference type="Proteomes" id="UP000245020"/>
    </source>
</evidence>